<organism evidence="6 7">
    <name type="scientific">Stegodyphus mimosarum</name>
    <name type="common">African social velvet spider</name>
    <dbReference type="NCBI Taxonomy" id="407821"/>
    <lineage>
        <taxon>Eukaryota</taxon>
        <taxon>Metazoa</taxon>
        <taxon>Ecdysozoa</taxon>
        <taxon>Arthropoda</taxon>
        <taxon>Chelicerata</taxon>
        <taxon>Arachnida</taxon>
        <taxon>Araneae</taxon>
        <taxon>Araneomorphae</taxon>
        <taxon>Entelegynae</taxon>
        <taxon>Eresoidea</taxon>
        <taxon>Eresidae</taxon>
        <taxon>Stegodyphus</taxon>
    </lineage>
</organism>
<evidence type="ECO:0000256" key="4">
    <source>
        <dbReference type="SAM" id="MobiDB-lite"/>
    </source>
</evidence>
<dbReference type="Proteomes" id="UP000054359">
    <property type="component" value="Unassembled WGS sequence"/>
</dbReference>
<keyword evidence="2" id="KW-0833">Ubl conjugation pathway</keyword>
<feature type="compositionally biased region" description="Polar residues" evidence="4">
    <location>
        <begin position="380"/>
        <end position="389"/>
    </location>
</feature>
<keyword evidence="7" id="KW-1185">Reference proteome</keyword>
<reference evidence="6 7" key="1">
    <citation type="submission" date="2013-11" db="EMBL/GenBank/DDBJ databases">
        <title>Genome sequencing of Stegodyphus mimosarum.</title>
        <authorList>
            <person name="Bechsgaard J."/>
        </authorList>
    </citation>
    <scope>NUCLEOTIDE SEQUENCE [LARGE SCALE GENOMIC DNA]</scope>
</reference>
<dbReference type="AlphaFoldDB" id="A0A087U6V7"/>
<dbReference type="OrthoDB" id="289038at2759"/>
<keyword evidence="3 6" id="KW-0378">Hydrolase</keyword>
<accession>A0A087U6V7</accession>
<dbReference type="EMBL" id="KK118485">
    <property type="protein sequence ID" value="KFM73096.1"/>
    <property type="molecule type" value="Genomic_DNA"/>
</dbReference>
<dbReference type="GO" id="GO:0006508">
    <property type="term" value="P:proteolysis"/>
    <property type="evidence" value="ECO:0007669"/>
    <property type="project" value="UniProtKB-KW"/>
</dbReference>
<proteinExistence type="predicted"/>
<feature type="compositionally biased region" description="Acidic residues" evidence="4">
    <location>
        <begin position="390"/>
        <end position="399"/>
    </location>
</feature>
<evidence type="ECO:0000313" key="6">
    <source>
        <dbReference type="EMBL" id="KFM73096.1"/>
    </source>
</evidence>
<feature type="domain" description="UBP34/UBP24/USP9X/USP9Y-like ARM repeat region" evidence="5">
    <location>
        <begin position="53"/>
        <end position="199"/>
    </location>
</feature>
<evidence type="ECO:0000256" key="3">
    <source>
        <dbReference type="ARBA" id="ARBA00022801"/>
    </source>
</evidence>
<feature type="compositionally biased region" description="Basic residues" evidence="4">
    <location>
        <begin position="324"/>
        <end position="349"/>
    </location>
</feature>
<feature type="compositionally biased region" description="Basic and acidic residues" evidence="4">
    <location>
        <begin position="274"/>
        <end position="287"/>
    </location>
</feature>
<protein>
    <submittedName>
        <fullName evidence="6">Ubiquitin carboxyl-terminal hydrolase 34</fullName>
    </submittedName>
</protein>
<name>A0A087U6V7_STEMI</name>
<evidence type="ECO:0000256" key="2">
    <source>
        <dbReference type="ARBA" id="ARBA00022786"/>
    </source>
</evidence>
<feature type="non-terminal residue" evidence="6">
    <location>
        <position position="688"/>
    </location>
</feature>
<evidence type="ECO:0000313" key="7">
    <source>
        <dbReference type="Proteomes" id="UP000054359"/>
    </source>
</evidence>
<feature type="compositionally biased region" description="Low complexity" evidence="4">
    <location>
        <begin position="262"/>
        <end position="271"/>
    </location>
</feature>
<sequence>MQQLIPLRSCMIRYLCQVKDSHLRAVGNRNMFEFMWTAVKDPLDAHATFDKEGLDLAFKYFSSTTLTMRLGGISQINSHINMYNELCHNESLVEAESVGNALANWLIENKIIECIFGPNLHVELIKQSHIILNFLAMEGRITNDHIDAVWSAAQLKHCSRQVLDLLPPLIKNLEVAPVLHLYKLLCNVETKEQTEQTLLLASALIKFIWSNGNATSGMMVSEMGDHSNAHSPFSVLMKGALHMGVSGNEISGLMRKREPSSSERSVSIEASNSEDERSDVRHVHTASELDSSQISDRPRSSIEGSEHTGGSPSSSPCDVEQHKRILKQTQRKRNTSQRHQNGRKWRHACSGHVRQTAFVENKPQFVENSSSGEESELSSVTDDSLQSDTDAADCSEEPLLDVPIPKTQLMENSEDSSRECNKPCNMWSRKMIRRKRARYVASKKQARCVKKRHSNPVIKAELSEESVENCNPNSALHDSSPVRCVTPVKDSDNDCKKFVNNSGDHKHSDLSQNADKKHLHRPAAPQILPELVKAVLERDENLSGFSESLENDMYECRQYLANLRPQRHVPVPGELVEDILSPDDGSCNSSHVSNKSEKNLADFDGEESGCEDELAQLAAHAQAQLNSHPMTQRLTNMACMYTPQLHGSSKHAHHFLGRTPREVRQAINHFELDSVCEPGQTLLWDILQ</sequence>
<dbReference type="STRING" id="407821.A0A087U6V7"/>
<evidence type="ECO:0000259" key="5">
    <source>
        <dbReference type="Pfam" id="PF25010"/>
    </source>
</evidence>
<feature type="region of interest" description="Disordered" evidence="4">
    <location>
        <begin position="252"/>
        <end position="400"/>
    </location>
</feature>
<evidence type="ECO:0000256" key="1">
    <source>
        <dbReference type="ARBA" id="ARBA00022670"/>
    </source>
</evidence>
<dbReference type="InterPro" id="IPR056850">
    <property type="entry name" value="ARM_UBP34_24_USP9X_Y"/>
</dbReference>
<gene>
    <name evidence="6" type="ORF">X975_17634</name>
</gene>
<keyword evidence="1" id="KW-0645">Protease</keyword>
<feature type="compositionally biased region" description="Basic and acidic residues" evidence="4">
    <location>
        <begin position="296"/>
        <end position="306"/>
    </location>
</feature>
<dbReference type="GO" id="GO:0008233">
    <property type="term" value="F:peptidase activity"/>
    <property type="evidence" value="ECO:0007669"/>
    <property type="project" value="UniProtKB-KW"/>
</dbReference>
<dbReference type="Pfam" id="PF25010">
    <property type="entry name" value="ARM_UBP24_USP9X-Y"/>
    <property type="match status" value="1"/>
</dbReference>